<gene>
    <name evidence="16" type="ORF">NC998_05150</name>
</gene>
<evidence type="ECO:0000256" key="11">
    <source>
        <dbReference type="ARBA" id="ARBA00023098"/>
    </source>
</evidence>
<evidence type="ECO:0000256" key="12">
    <source>
        <dbReference type="ARBA" id="ARBA00023136"/>
    </source>
</evidence>
<comment type="similarity">
    <text evidence="2">Belongs to the bacterial diacylglycerol kinase family.</text>
</comment>
<keyword evidence="11" id="KW-0443">Lipid metabolism</keyword>
<dbReference type="Proteomes" id="UP001464891">
    <property type="component" value="Unassembled WGS sequence"/>
</dbReference>
<keyword evidence="13" id="KW-0594">Phospholipid biosynthesis</keyword>
<evidence type="ECO:0000256" key="7">
    <source>
        <dbReference type="ARBA" id="ARBA00022741"/>
    </source>
</evidence>
<keyword evidence="14" id="KW-1208">Phospholipid metabolism</keyword>
<comment type="subcellular location">
    <subcellularLocation>
        <location evidence="1">Cell membrane</location>
        <topology evidence="1">Multi-pass membrane protein</topology>
    </subcellularLocation>
</comment>
<evidence type="ECO:0000256" key="10">
    <source>
        <dbReference type="ARBA" id="ARBA00022989"/>
    </source>
</evidence>
<dbReference type="PROSITE" id="PS01069">
    <property type="entry name" value="DAGK_PROKAR"/>
    <property type="match status" value="1"/>
</dbReference>
<dbReference type="InterPro" id="IPR000829">
    <property type="entry name" value="DAGK"/>
</dbReference>
<evidence type="ECO:0000256" key="8">
    <source>
        <dbReference type="ARBA" id="ARBA00022777"/>
    </source>
</evidence>
<evidence type="ECO:0000256" key="5">
    <source>
        <dbReference type="ARBA" id="ARBA00022679"/>
    </source>
</evidence>
<feature type="transmembrane region" description="Helical" evidence="15">
    <location>
        <begin position="54"/>
        <end position="73"/>
    </location>
</feature>
<protein>
    <submittedName>
        <fullName evidence="16">Diacylglycerol kinase family protein</fullName>
    </submittedName>
</protein>
<feature type="transmembrane region" description="Helical" evidence="15">
    <location>
        <begin position="29"/>
        <end position="48"/>
    </location>
</feature>
<name>A0ABV0J3Z5_9CYAN</name>
<dbReference type="GO" id="GO:0016301">
    <property type="term" value="F:kinase activity"/>
    <property type="evidence" value="ECO:0007669"/>
    <property type="project" value="UniProtKB-KW"/>
</dbReference>
<keyword evidence="3" id="KW-1003">Cell membrane</keyword>
<accession>A0ABV0J3Z5</accession>
<dbReference type="CDD" id="cd14265">
    <property type="entry name" value="UDPK_IM_like"/>
    <property type="match status" value="1"/>
</dbReference>
<keyword evidence="12 15" id="KW-0472">Membrane</keyword>
<evidence type="ECO:0000313" key="16">
    <source>
        <dbReference type="EMBL" id="MEP0816480.1"/>
    </source>
</evidence>
<keyword evidence="5" id="KW-0808">Transferase</keyword>
<sequence>MSPDLSTQTSNKVSDKVIAKPNRDLSWRVAANLWISFKYAWAGLSYAFRTQRNFRIHVIVGSLAIGLGAFLRLSAVEMSIISLTIGAVLAMELLNTALESVVDLTVKQSYHELAKIAKDCAAGAVLISAIAAILVAGSLLLPPLLTLLQSTLR</sequence>
<dbReference type="InterPro" id="IPR033717">
    <property type="entry name" value="UDPK"/>
</dbReference>
<evidence type="ECO:0000256" key="1">
    <source>
        <dbReference type="ARBA" id="ARBA00004651"/>
    </source>
</evidence>
<keyword evidence="6 15" id="KW-0812">Transmembrane</keyword>
<keyword evidence="9" id="KW-0067">ATP-binding</keyword>
<evidence type="ECO:0000256" key="2">
    <source>
        <dbReference type="ARBA" id="ARBA00005967"/>
    </source>
</evidence>
<keyword evidence="10 15" id="KW-1133">Transmembrane helix</keyword>
<evidence type="ECO:0000256" key="3">
    <source>
        <dbReference type="ARBA" id="ARBA00022475"/>
    </source>
</evidence>
<feature type="transmembrane region" description="Helical" evidence="15">
    <location>
        <begin position="80"/>
        <end position="102"/>
    </location>
</feature>
<dbReference type="InterPro" id="IPR036945">
    <property type="entry name" value="DAGK_sf"/>
</dbReference>
<feature type="transmembrane region" description="Helical" evidence="15">
    <location>
        <begin position="122"/>
        <end position="148"/>
    </location>
</feature>
<evidence type="ECO:0000256" key="14">
    <source>
        <dbReference type="ARBA" id="ARBA00023264"/>
    </source>
</evidence>
<dbReference type="PANTHER" id="PTHR34299">
    <property type="entry name" value="DIACYLGLYCEROL KINASE"/>
    <property type="match status" value="1"/>
</dbReference>
<evidence type="ECO:0000256" key="9">
    <source>
        <dbReference type="ARBA" id="ARBA00022840"/>
    </source>
</evidence>
<dbReference type="PANTHER" id="PTHR34299:SF1">
    <property type="entry name" value="DIACYLGLYCEROL KINASE"/>
    <property type="match status" value="1"/>
</dbReference>
<dbReference type="EMBL" id="JAMPKM010000002">
    <property type="protein sequence ID" value="MEP0816480.1"/>
    <property type="molecule type" value="Genomic_DNA"/>
</dbReference>
<evidence type="ECO:0000256" key="6">
    <source>
        <dbReference type="ARBA" id="ARBA00022692"/>
    </source>
</evidence>
<keyword evidence="7" id="KW-0547">Nucleotide-binding</keyword>
<reference evidence="16 17" key="1">
    <citation type="submission" date="2022-04" db="EMBL/GenBank/DDBJ databases">
        <title>Positive selection, recombination, and allopatry shape intraspecific diversity of widespread and dominant cyanobacteria.</title>
        <authorList>
            <person name="Wei J."/>
            <person name="Shu W."/>
            <person name="Hu C."/>
        </authorList>
    </citation>
    <scope>NUCLEOTIDE SEQUENCE [LARGE SCALE GENOMIC DNA]</scope>
    <source>
        <strain evidence="16 17">GB2-A4</strain>
    </source>
</reference>
<organism evidence="16 17">
    <name type="scientific">Trichocoleus desertorum GB2-A4</name>
    <dbReference type="NCBI Taxonomy" id="2933944"/>
    <lineage>
        <taxon>Bacteria</taxon>
        <taxon>Bacillati</taxon>
        <taxon>Cyanobacteriota</taxon>
        <taxon>Cyanophyceae</taxon>
        <taxon>Leptolyngbyales</taxon>
        <taxon>Trichocoleusaceae</taxon>
        <taxon>Trichocoleus</taxon>
    </lineage>
</organism>
<evidence type="ECO:0000256" key="15">
    <source>
        <dbReference type="SAM" id="Phobius"/>
    </source>
</evidence>
<dbReference type="Pfam" id="PF01219">
    <property type="entry name" value="DAGK_prokar"/>
    <property type="match status" value="1"/>
</dbReference>
<dbReference type="Gene3D" id="1.10.287.3610">
    <property type="match status" value="1"/>
</dbReference>
<keyword evidence="8 16" id="KW-0418">Kinase</keyword>
<comment type="caution">
    <text evidence="16">The sequence shown here is derived from an EMBL/GenBank/DDBJ whole genome shotgun (WGS) entry which is preliminary data.</text>
</comment>
<evidence type="ECO:0000256" key="4">
    <source>
        <dbReference type="ARBA" id="ARBA00022516"/>
    </source>
</evidence>
<keyword evidence="4" id="KW-0444">Lipid biosynthesis</keyword>
<keyword evidence="17" id="KW-1185">Reference proteome</keyword>
<proteinExistence type="inferred from homology"/>
<evidence type="ECO:0000256" key="13">
    <source>
        <dbReference type="ARBA" id="ARBA00023209"/>
    </source>
</evidence>
<evidence type="ECO:0000313" key="17">
    <source>
        <dbReference type="Proteomes" id="UP001464891"/>
    </source>
</evidence>